<name>F1YPC1_9ACTN</name>
<feature type="region of interest" description="Disordered" evidence="6">
    <location>
        <begin position="1"/>
        <end position="23"/>
    </location>
</feature>
<evidence type="ECO:0000256" key="1">
    <source>
        <dbReference type="ARBA" id="ARBA00004651"/>
    </source>
</evidence>
<evidence type="ECO:0000256" key="5">
    <source>
        <dbReference type="ARBA" id="ARBA00023136"/>
    </source>
</evidence>
<keyword evidence="4 7" id="KW-1133">Transmembrane helix</keyword>
<evidence type="ECO:0000256" key="4">
    <source>
        <dbReference type="ARBA" id="ARBA00022989"/>
    </source>
</evidence>
<keyword evidence="2" id="KW-1003">Cell membrane</keyword>
<dbReference type="STRING" id="644548.SCNU_18878"/>
<sequence>MKDHDVTETAKPSDDAPETKGSVTASNRQIRSALLRYRIFAWVTGVWLLLLVAEMVVVALSGGWTWWQTGLTVVPAEGGIVGVMKPVPFVHGWIYFIYLICTVDLSIKVRWSLPKLVLTAIAGTIPFLSFWFEHIRTREVKEEFGIE</sequence>
<organism evidence="9 10">
    <name type="scientific">Gordonia neofelifaecis NRRL B-59395</name>
    <dbReference type="NCBI Taxonomy" id="644548"/>
    <lineage>
        <taxon>Bacteria</taxon>
        <taxon>Bacillati</taxon>
        <taxon>Actinomycetota</taxon>
        <taxon>Actinomycetes</taxon>
        <taxon>Mycobacteriales</taxon>
        <taxon>Gordoniaceae</taxon>
        <taxon>Gordonia</taxon>
    </lineage>
</organism>
<evidence type="ECO:0000256" key="2">
    <source>
        <dbReference type="ARBA" id="ARBA00022475"/>
    </source>
</evidence>
<evidence type="ECO:0000313" key="10">
    <source>
        <dbReference type="Proteomes" id="UP000035065"/>
    </source>
</evidence>
<dbReference type="PANTHER" id="PTHR40077">
    <property type="entry name" value="MEMBRANE PROTEIN-RELATED"/>
    <property type="match status" value="1"/>
</dbReference>
<keyword evidence="10" id="KW-1185">Reference proteome</keyword>
<feature type="transmembrane region" description="Helical" evidence="7">
    <location>
        <begin position="116"/>
        <end position="132"/>
    </location>
</feature>
<dbReference type="OrthoDB" id="9342687at2"/>
<comment type="subcellular location">
    <subcellularLocation>
        <location evidence="1">Cell membrane</location>
        <topology evidence="1">Multi-pass membrane protein</topology>
    </subcellularLocation>
</comment>
<dbReference type="eggNOG" id="ENOG50330UF">
    <property type="taxonomic scope" value="Bacteria"/>
</dbReference>
<dbReference type="Pfam" id="PF12823">
    <property type="entry name" value="DUF3817"/>
    <property type="match status" value="1"/>
</dbReference>
<gene>
    <name evidence="9" type="ORF">SCNU_18878</name>
</gene>
<dbReference type="GO" id="GO:0005886">
    <property type="term" value="C:plasma membrane"/>
    <property type="evidence" value="ECO:0007669"/>
    <property type="project" value="UniProtKB-SubCell"/>
</dbReference>
<feature type="compositionally biased region" description="Basic and acidic residues" evidence="6">
    <location>
        <begin position="1"/>
        <end position="18"/>
    </location>
</feature>
<keyword evidence="5 7" id="KW-0472">Membrane</keyword>
<keyword evidence="3 7" id="KW-0812">Transmembrane</keyword>
<dbReference type="InterPro" id="IPR023845">
    <property type="entry name" value="DUF3817_TM"/>
</dbReference>
<evidence type="ECO:0000256" key="3">
    <source>
        <dbReference type="ARBA" id="ARBA00022692"/>
    </source>
</evidence>
<feature type="transmembrane region" description="Helical" evidence="7">
    <location>
        <begin position="39"/>
        <end position="67"/>
    </location>
</feature>
<protein>
    <recommendedName>
        <fullName evidence="8">DUF3817 domain-containing protein</fullName>
    </recommendedName>
</protein>
<accession>F1YPC1</accession>
<feature type="transmembrane region" description="Helical" evidence="7">
    <location>
        <begin position="87"/>
        <end position="107"/>
    </location>
</feature>
<reference evidence="9 10" key="1">
    <citation type="journal article" date="2011" name="J. Bacteriol.">
        <title>Draft Genome Sequence of Gordonia neofelifaecis NRRL B-59395, a Cholesterol-Degrading Actinomycete.</title>
        <authorList>
            <person name="Ge F."/>
            <person name="Li W."/>
            <person name="Chen G."/>
            <person name="Liu Y."/>
            <person name="Zhang G."/>
            <person name="Yong B."/>
            <person name="Wang Q."/>
            <person name="Wang N."/>
            <person name="Huang Z."/>
            <person name="Li W."/>
            <person name="Wang J."/>
            <person name="Wu C."/>
            <person name="Xie Q."/>
            <person name="Liu G."/>
        </authorList>
    </citation>
    <scope>NUCLEOTIDE SEQUENCE [LARGE SCALE GENOMIC DNA]</scope>
    <source>
        <strain evidence="9 10">NRRL B-59395</strain>
    </source>
</reference>
<dbReference type="PANTHER" id="PTHR40077:SF2">
    <property type="entry name" value="MEMBRANE PROTEIN"/>
    <property type="match status" value="1"/>
</dbReference>
<comment type="caution">
    <text evidence="9">The sequence shown here is derived from an EMBL/GenBank/DDBJ whole genome shotgun (WGS) entry which is preliminary data.</text>
</comment>
<evidence type="ECO:0000256" key="6">
    <source>
        <dbReference type="SAM" id="MobiDB-lite"/>
    </source>
</evidence>
<dbReference type="EMBL" id="AEUD01000023">
    <property type="protein sequence ID" value="EGD53441.1"/>
    <property type="molecule type" value="Genomic_DNA"/>
</dbReference>
<dbReference type="AlphaFoldDB" id="F1YPC1"/>
<evidence type="ECO:0000313" key="9">
    <source>
        <dbReference type="EMBL" id="EGD53441.1"/>
    </source>
</evidence>
<evidence type="ECO:0000256" key="7">
    <source>
        <dbReference type="SAM" id="Phobius"/>
    </source>
</evidence>
<evidence type="ECO:0000259" key="8">
    <source>
        <dbReference type="Pfam" id="PF12823"/>
    </source>
</evidence>
<dbReference type="NCBIfam" id="TIGR03954">
    <property type="entry name" value="integ_memb_HG"/>
    <property type="match status" value="1"/>
</dbReference>
<feature type="domain" description="DUF3817" evidence="8">
    <location>
        <begin position="35"/>
        <end position="137"/>
    </location>
</feature>
<proteinExistence type="predicted"/>
<dbReference type="Proteomes" id="UP000035065">
    <property type="component" value="Unassembled WGS sequence"/>
</dbReference>